<keyword evidence="4" id="KW-0788">Thiol protease</keyword>
<dbReference type="Pfam" id="PF00877">
    <property type="entry name" value="NLPC_P60"/>
    <property type="match status" value="1"/>
</dbReference>
<evidence type="ECO:0000256" key="3">
    <source>
        <dbReference type="ARBA" id="ARBA00022801"/>
    </source>
</evidence>
<evidence type="ECO:0000256" key="1">
    <source>
        <dbReference type="ARBA" id="ARBA00007074"/>
    </source>
</evidence>
<dbReference type="PANTHER" id="PTHR47053">
    <property type="entry name" value="MUREIN DD-ENDOPEPTIDASE MEPH-RELATED"/>
    <property type="match status" value="1"/>
</dbReference>
<evidence type="ECO:0000259" key="5">
    <source>
        <dbReference type="PROSITE" id="PS51935"/>
    </source>
</evidence>
<keyword evidence="7" id="KW-1185">Reference proteome</keyword>
<comment type="caution">
    <text evidence="6">The sequence shown here is derived from an EMBL/GenBank/DDBJ whole genome shotgun (WGS) entry which is preliminary data.</text>
</comment>
<accession>A0ABW3PP19</accession>
<dbReference type="SUPFAM" id="SSF54001">
    <property type="entry name" value="Cysteine proteinases"/>
    <property type="match status" value="1"/>
</dbReference>
<organism evidence="6 7">
    <name type="scientific">Lentilactobacillus raoultii</name>
    <dbReference type="NCBI Taxonomy" id="1987503"/>
    <lineage>
        <taxon>Bacteria</taxon>
        <taxon>Bacillati</taxon>
        <taxon>Bacillota</taxon>
        <taxon>Bacilli</taxon>
        <taxon>Lactobacillales</taxon>
        <taxon>Lactobacillaceae</taxon>
        <taxon>Lentilactobacillus</taxon>
    </lineage>
</organism>
<dbReference type="EMBL" id="JBHTLH010000019">
    <property type="protein sequence ID" value="MFD1125237.1"/>
    <property type="molecule type" value="Genomic_DNA"/>
</dbReference>
<comment type="similarity">
    <text evidence="1">Belongs to the peptidase C40 family.</text>
</comment>
<dbReference type="PANTHER" id="PTHR47053:SF1">
    <property type="entry name" value="MUREIN DD-ENDOPEPTIDASE MEPH-RELATED"/>
    <property type="match status" value="1"/>
</dbReference>
<dbReference type="Gene3D" id="3.90.1720.10">
    <property type="entry name" value="endopeptidase domain like (from Nostoc punctiforme)"/>
    <property type="match status" value="1"/>
</dbReference>
<dbReference type="InterPro" id="IPR038765">
    <property type="entry name" value="Papain-like_cys_pep_sf"/>
</dbReference>
<dbReference type="RefSeq" id="WP_121978155.1">
    <property type="nucleotide sequence ID" value="NZ_JBHTLH010000019.1"/>
</dbReference>
<sequence>MITKHRKLITWGLSLIVLIGISAIFVKATWDPNDTPAPIMDVKQAIVPNHVYQAYRFPYKLTITTDNAKLYSAPAGTKGSHYLGTAAAHYLKAAIIGQVRDDLNHNQRAGYIKFTQNHQSYWISAQQIRFRDLSALRGHQPQIEAAINAGLKLVGHSKYDYGGGRNLTDINHHRFDCSSFVRYCYSKAGITLGNLDSVTTFTLVTMGKPVSFHHMKRGDLFFFTNARGQVNSHVAIYLGDHLFLHDHGQSDTGGVGITSLNAPSWYNETNGTMRRVIN</sequence>
<dbReference type="PROSITE" id="PS51935">
    <property type="entry name" value="NLPC_P60"/>
    <property type="match status" value="1"/>
</dbReference>
<keyword evidence="2" id="KW-0645">Protease</keyword>
<gene>
    <name evidence="6" type="ORF">ACFQ22_07705</name>
</gene>
<reference evidence="7" key="1">
    <citation type="journal article" date="2019" name="Int. J. Syst. Evol. Microbiol.">
        <title>The Global Catalogue of Microorganisms (GCM) 10K type strain sequencing project: providing services to taxonomists for standard genome sequencing and annotation.</title>
        <authorList>
            <consortium name="The Broad Institute Genomics Platform"/>
            <consortium name="The Broad Institute Genome Sequencing Center for Infectious Disease"/>
            <person name="Wu L."/>
            <person name="Ma J."/>
        </authorList>
    </citation>
    <scope>NUCLEOTIDE SEQUENCE [LARGE SCALE GENOMIC DNA]</scope>
    <source>
        <strain evidence="7">CCUG 71848</strain>
    </source>
</reference>
<evidence type="ECO:0000313" key="7">
    <source>
        <dbReference type="Proteomes" id="UP001597156"/>
    </source>
</evidence>
<dbReference type="InterPro" id="IPR051202">
    <property type="entry name" value="Peptidase_C40"/>
</dbReference>
<protein>
    <submittedName>
        <fullName evidence="6">C40 family peptidase</fullName>
    </submittedName>
</protein>
<name>A0ABW3PP19_9LACO</name>
<evidence type="ECO:0000313" key="6">
    <source>
        <dbReference type="EMBL" id="MFD1125237.1"/>
    </source>
</evidence>
<evidence type="ECO:0000256" key="2">
    <source>
        <dbReference type="ARBA" id="ARBA00022670"/>
    </source>
</evidence>
<keyword evidence="3" id="KW-0378">Hydrolase</keyword>
<dbReference type="Proteomes" id="UP001597156">
    <property type="component" value="Unassembled WGS sequence"/>
</dbReference>
<dbReference type="InterPro" id="IPR000064">
    <property type="entry name" value="NLP_P60_dom"/>
</dbReference>
<evidence type="ECO:0000256" key="4">
    <source>
        <dbReference type="ARBA" id="ARBA00022807"/>
    </source>
</evidence>
<proteinExistence type="inferred from homology"/>
<feature type="domain" description="NlpC/P60" evidence="5">
    <location>
        <begin position="140"/>
        <end position="277"/>
    </location>
</feature>